<dbReference type="InterPro" id="IPR008936">
    <property type="entry name" value="Rho_GTPase_activation_prot"/>
</dbReference>
<dbReference type="Gene3D" id="3.40.50.300">
    <property type="entry name" value="P-loop containing nucleotide triphosphate hydrolases"/>
    <property type="match status" value="1"/>
</dbReference>
<name>A0A814S4I6_9BILA</name>
<dbReference type="PANTHER" id="PTHR15670">
    <property type="entry name" value="RHO GTPASE ACTIVATING PROTEIN 11A"/>
    <property type="match status" value="1"/>
</dbReference>
<dbReference type="AlphaFoldDB" id="A0A814S4I6"/>
<feature type="compositionally biased region" description="Polar residues" evidence="11">
    <location>
        <begin position="840"/>
        <end position="850"/>
    </location>
</feature>
<keyword evidence="10" id="KW-1003">Cell membrane</keyword>
<evidence type="ECO:0000256" key="2">
    <source>
        <dbReference type="ARBA" id="ARBA00011356"/>
    </source>
</evidence>
<feature type="compositionally biased region" description="Low complexity" evidence="11">
    <location>
        <begin position="547"/>
        <end position="562"/>
    </location>
</feature>
<dbReference type="GO" id="GO:0003924">
    <property type="term" value="F:GTPase activity"/>
    <property type="evidence" value="ECO:0007669"/>
    <property type="project" value="UniProtKB-UniRule"/>
</dbReference>
<comment type="caution">
    <text evidence="13">The sequence shown here is derived from an EMBL/GenBank/DDBJ whole genome shotgun (WGS) entry which is preliminary data.</text>
</comment>
<evidence type="ECO:0000256" key="5">
    <source>
        <dbReference type="ARBA" id="ARBA00022842"/>
    </source>
</evidence>
<dbReference type="GO" id="GO:0005525">
    <property type="term" value="F:GTP binding"/>
    <property type="evidence" value="ECO:0007669"/>
    <property type="project" value="UniProtKB-UniRule"/>
</dbReference>
<keyword evidence="4 8" id="KW-0547">Nucleotide-binding</keyword>
<dbReference type="CDD" id="cd00159">
    <property type="entry name" value="RhoGAP"/>
    <property type="match status" value="1"/>
</dbReference>
<feature type="region of interest" description="Disordered" evidence="11">
    <location>
        <begin position="642"/>
        <end position="669"/>
    </location>
</feature>
<comment type="similarity">
    <text evidence="1 10">Belongs to the G-alpha family. G(s) subfamily.</text>
</comment>
<feature type="compositionally biased region" description="Polar residues" evidence="11">
    <location>
        <begin position="586"/>
        <end position="600"/>
    </location>
</feature>
<dbReference type="GO" id="GO:0007186">
    <property type="term" value="P:G protein-coupled receptor signaling pathway"/>
    <property type="evidence" value="ECO:0007669"/>
    <property type="project" value="InterPro"/>
</dbReference>
<keyword evidence="6 8" id="KW-0342">GTP-binding</keyword>
<dbReference type="GO" id="GO:0046872">
    <property type="term" value="F:metal ion binding"/>
    <property type="evidence" value="ECO:0007669"/>
    <property type="project" value="UniProtKB-UniRule"/>
</dbReference>
<comment type="subunit">
    <text evidence="2 10">G proteins are composed of 3 units; alpha, beta and gamma. The alpha chain contains the guanine nucleotide binding site.</text>
</comment>
<evidence type="ECO:0000256" key="9">
    <source>
        <dbReference type="PIRSR" id="PIRSR601019-2"/>
    </source>
</evidence>
<dbReference type="SUPFAM" id="SSF48350">
    <property type="entry name" value="GTPase activation domain, GAP"/>
    <property type="match status" value="1"/>
</dbReference>
<evidence type="ECO:0000313" key="13">
    <source>
        <dbReference type="EMBL" id="CAF1142516.1"/>
    </source>
</evidence>
<feature type="region of interest" description="Disordered" evidence="11">
    <location>
        <begin position="1006"/>
        <end position="1026"/>
    </location>
</feature>
<dbReference type="InterPro" id="IPR042869">
    <property type="entry name" value="ARHGAP11A/B"/>
</dbReference>
<evidence type="ECO:0000256" key="3">
    <source>
        <dbReference type="ARBA" id="ARBA00022723"/>
    </source>
</evidence>
<dbReference type="InterPro" id="IPR001019">
    <property type="entry name" value="Gprotein_alpha_su"/>
</dbReference>
<dbReference type="FunFam" id="1.10.400.10:FF:000003">
    <property type="entry name" value="Guanine nucleotide-binding protein G(S) subunit alpha"/>
    <property type="match status" value="1"/>
</dbReference>
<dbReference type="Proteomes" id="UP000663891">
    <property type="component" value="Unassembled WGS sequence"/>
</dbReference>
<gene>
    <name evidence="13" type="ORF">VCS650_LOCUS22352</name>
</gene>
<feature type="compositionally biased region" description="Low complexity" evidence="11">
    <location>
        <begin position="646"/>
        <end position="669"/>
    </location>
</feature>
<evidence type="ECO:0000256" key="7">
    <source>
        <dbReference type="ARBA" id="ARBA00023224"/>
    </source>
</evidence>
<feature type="compositionally biased region" description="Polar residues" evidence="11">
    <location>
        <begin position="861"/>
        <end position="875"/>
    </location>
</feature>
<dbReference type="PROSITE" id="PS51882">
    <property type="entry name" value="G_ALPHA"/>
    <property type="match status" value="1"/>
</dbReference>
<evidence type="ECO:0000256" key="8">
    <source>
        <dbReference type="PIRSR" id="PIRSR601019-1"/>
    </source>
</evidence>
<dbReference type="PANTHER" id="PTHR15670:SF4">
    <property type="entry name" value="RHO GTPASE-ACTIVATING PROTEIN 11A"/>
    <property type="match status" value="1"/>
</dbReference>
<comment type="function">
    <text evidence="10">Guanine nucleotide-binding proteins (G proteins) function as transducers in numerous signaling pathways controlled by G protein-coupled receptors (GPCRs).</text>
</comment>
<dbReference type="Gene3D" id="1.10.400.10">
    <property type="entry name" value="GI Alpha 1, domain 2-like"/>
    <property type="match status" value="1"/>
</dbReference>
<keyword evidence="10" id="KW-0472">Membrane</keyword>
<dbReference type="Pfam" id="PF00620">
    <property type="entry name" value="RhoGAP"/>
    <property type="match status" value="1"/>
</dbReference>
<dbReference type="SUPFAM" id="SSF47895">
    <property type="entry name" value="Transducin (alpha subunit), insertion domain"/>
    <property type="match status" value="1"/>
</dbReference>
<organism evidence="13 14">
    <name type="scientific">Adineta steineri</name>
    <dbReference type="NCBI Taxonomy" id="433720"/>
    <lineage>
        <taxon>Eukaryota</taxon>
        <taxon>Metazoa</taxon>
        <taxon>Spiralia</taxon>
        <taxon>Gnathifera</taxon>
        <taxon>Rotifera</taxon>
        <taxon>Eurotatoria</taxon>
        <taxon>Bdelloidea</taxon>
        <taxon>Adinetida</taxon>
        <taxon>Adinetidae</taxon>
        <taxon>Adineta</taxon>
    </lineage>
</organism>
<protein>
    <recommendedName>
        <fullName evidence="10">Guanine nucleotide-binding protein G(s) subunit alpha</fullName>
    </recommendedName>
    <alternativeName>
        <fullName evidence="10">Adenylate cyclase-stimulating G alpha protein</fullName>
    </alternativeName>
</protein>
<dbReference type="PROSITE" id="PS50238">
    <property type="entry name" value="RHOGAP"/>
    <property type="match status" value="1"/>
</dbReference>
<feature type="compositionally biased region" description="Low complexity" evidence="11">
    <location>
        <begin position="771"/>
        <end position="784"/>
    </location>
</feature>
<dbReference type="GO" id="GO:0005834">
    <property type="term" value="C:heterotrimeric G-protein complex"/>
    <property type="evidence" value="ECO:0007669"/>
    <property type="project" value="UniProtKB-UniRule"/>
</dbReference>
<feature type="region of interest" description="Disordered" evidence="11">
    <location>
        <begin position="527"/>
        <end position="621"/>
    </location>
</feature>
<dbReference type="InterPro" id="IPR011025">
    <property type="entry name" value="GproteinA_insert"/>
</dbReference>
<dbReference type="InterPro" id="IPR000198">
    <property type="entry name" value="RhoGAP_dom"/>
</dbReference>
<dbReference type="SUPFAM" id="SSF52540">
    <property type="entry name" value="P-loop containing nucleoside triphosphate hydrolases"/>
    <property type="match status" value="1"/>
</dbReference>
<dbReference type="EMBL" id="CAJNON010000251">
    <property type="protein sequence ID" value="CAF1142516.1"/>
    <property type="molecule type" value="Genomic_DNA"/>
</dbReference>
<keyword evidence="7 10" id="KW-0807">Transducer</keyword>
<accession>A0A814S4I6</accession>
<evidence type="ECO:0000313" key="14">
    <source>
        <dbReference type="Proteomes" id="UP000663891"/>
    </source>
</evidence>
<feature type="binding site" evidence="8">
    <location>
        <begin position="49"/>
        <end position="54"/>
    </location>
    <ligand>
        <name>GTP</name>
        <dbReference type="ChEBI" id="CHEBI:37565"/>
    </ligand>
</feature>
<dbReference type="Pfam" id="PF00503">
    <property type="entry name" value="G-alpha"/>
    <property type="match status" value="1"/>
</dbReference>
<feature type="region of interest" description="Disordered" evidence="11">
    <location>
        <begin position="840"/>
        <end position="881"/>
    </location>
</feature>
<dbReference type="OrthoDB" id="410651at2759"/>
<evidence type="ECO:0000256" key="11">
    <source>
        <dbReference type="SAM" id="MobiDB-lite"/>
    </source>
</evidence>
<comment type="subcellular location">
    <subcellularLocation>
        <location evidence="10">Cell membrane</location>
    </subcellularLocation>
</comment>
<dbReference type="SMART" id="SM00275">
    <property type="entry name" value="G_alpha"/>
    <property type="match status" value="1"/>
</dbReference>
<reference evidence="13" key="1">
    <citation type="submission" date="2021-02" db="EMBL/GenBank/DDBJ databases">
        <authorList>
            <person name="Nowell W R."/>
        </authorList>
    </citation>
    <scope>NUCLEOTIDE SEQUENCE</scope>
</reference>
<feature type="region of interest" description="Disordered" evidence="11">
    <location>
        <begin position="754"/>
        <end position="784"/>
    </location>
</feature>
<evidence type="ECO:0000256" key="1">
    <source>
        <dbReference type="ARBA" id="ARBA00007172"/>
    </source>
</evidence>
<evidence type="ECO:0000259" key="12">
    <source>
        <dbReference type="PROSITE" id="PS50238"/>
    </source>
</evidence>
<proteinExistence type="inferred from homology"/>
<keyword evidence="3 9" id="KW-0479">Metal-binding</keyword>
<keyword evidence="5 9" id="KW-0460">Magnesium</keyword>
<evidence type="ECO:0000256" key="6">
    <source>
        <dbReference type="ARBA" id="ARBA00023134"/>
    </source>
</evidence>
<dbReference type="PRINTS" id="PR00443">
    <property type="entry name" value="GPROTEINAS"/>
</dbReference>
<feature type="domain" description="Rho-GAP" evidence="12">
    <location>
        <begin position="250"/>
        <end position="438"/>
    </location>
</feature>
<dbReference type="GO" id="GO:0031683">
    <property type="term" value="F:G-protein beta/gamma-subunit complex binding"/>
    <property type="evidence" value="ECO:0007669"/>
    <property type="project" value="UniProtKB-UniRule"/>
</dbReference>
<dbReference type="InterPro" id="IPR000367">
    <property type="entry name" value="Gprotein_alpha_S"/>
</dbReference>
<dbReference type="InterPro" id="IPR027417">
    <property type="entry name" value="P-loop_NTPase"/>
</dbReference>
<dbReference type="Gene3D" id="1.10.555.10">
    <property type="entry name" value="Rho GTPase activation protein"/>
    <property type="match status" value="1"/>
</dbReference>
<sequence>MPKLWSCIAPKNDEEKKREQINKQINAKLKQDEKVYKATYRLLLLGAGESGKSTVVKQMKILHNPFTQQEKIDKIPDIYRNIRDSLTSIIRAMDKINPPVEFEKPENQPRAQYMITTAHSLDFDYGSEFFENAALLWNDAGIQACFERSHEYQLIDCAKYFLDRVHEVNVPNYMPSEQKIMRNFTALEEKGSVREFIVNDLSNVGLRIDTNKHRNNIINQPSPHITNNSKQQQGSRVFNIPLHQMDVFSLKIDNLDLTVPIFLRWCFDCIRRSIKHEGLFRKSGGSQRVKELMTRIEDGPLTPSLLPSNTVFDICSLFKEFLRRLTYPLITYPLQDLLLDCFSMRSLPSEKKVETYLNILLLLPDEHLHALIYILRFLHEITLNERDNKMNAKNLAICVGPGIMRTAAEGKANIMTEQCATSVSDIVEVLILNATKLGYVADSVYERSQMLLEMRQKEAAQHTDESFAIENGIEHGIGGGKIIDPANAKKRRSGSVKEFLVHMTNRLRRRSGSNNDSRDQTHAFLDQSGKLSSSHTREHRYHYQQNSTSGHCLSSSSSSTTTTKRKSSDDPNGGNSKRGKTKTTSEKSSLPDTNRFTSPITAFRRKKKTPGSSNDPGFPFRIEHSHLPQLIQFTDEAAPSLRFANTGGNTASSVSSSSSSSSTTTPSGSMTTLAASIANNGSIVLGALQPSAMIPSETQPSLLTNTAPAACINKSLDAKKLNLLDSWKWPKSSRKAERKPLVAIHAPMLAASTADSSSLAQSPPSPIKPINGSNQSSSSQQAAGTSLLMHSSFGVARRHSDDVVSTSLSTTVYRPRRSISSSGGQQQTRHVVCMLNNYSHSLPSNQQQNTSDDDEQDQETRNTQSMPSNLNLTQESYDDEEDISNELNLAVVVGNEDIQSLRSYPNEQMTNQENGSLNVAFIDETDLERQKNVLDDEQRDQSNAMDIASNENDTLSQTIVVNCEQQSIEMQDICQTNDLDEILKRNENRCIRLTDSDDEEHVNFSISMNRTTPPPAKKDELKSTTPKMPVRLSSSISNLISTSSLTSVCKERSLSCSLSQATNELFHSKTLGENDENIGILNGGRESILQLKGELAGRVLRQVRAFEQRSSENIQNRSIVPDVLSQQKLNEKKILTSKPTSPMLSTLSSLTIMNTPEQNLIEQALKRSNKIISSSNGTGEVTRSVKRLQNTPIRRWRERAREFERRHQLTPPYRLLNRRRK</sequence>
<dbReference type="SMART" id="SM00324">
    <property type="entry name" value="RhoGAP"/>
    <property type="match status" value="1"/>
</dbReference>
<feature type="binding site" evidence="9">
    <location>
        <position position="53"/>
    </location>
    <ligand>
        <name>Mg(2+)</name>
        <dbReference type="ChEBI" id="CHEBI:18420"/>
    </ligand>
</feature>
<evidence type="ECO:0000256" key="4">
    <source>
        <dbReference type="ARBA" id="ARBA00022741"/>
    </source>
</evidence>
<evidence type="ECO:0000256" key="10">
    <source>
        <dbReference type="RuleBase" id="RU369121"/>
    </source>
</evidence>
<dbReference type="GO" id="GO:0005096">
    <property type="term" value="F:GTPase activator activity"/>
    <property type="evidence" value="ECO:0007669"/>
    <property type="project" value="TreeGrafter"/>
</dbReference>